<feature type="domain" description="K Homology" evidence="3">
    <location>
        <begin position="128"/>
        <end position="173"/>
    </location>
</feature>
<dbReference type="GO" id="GO:0000467">
    <property type="term" value="P:exonucleolytic trimming to generate mature 3'-end of 5.8S rRNA from tricistronic rRNA transcript (SSU-rRNA, 5.8S rRNA, LSU-rRNA)"/>
    <property type="evidence" value="ECO:0007669"/>
    <property type="project" value="TreeGrafter"/>
</dbReference>
<gene>
    <name evidence="5" type="ORF">CL943_03125</name>
</gene>
<dbReference type="Gene3D" id="2.40.50.140">
    <property type="entry name" value="Nucleic acid-binding proteins"/>
    <property type="match status" value="1"/>
</dbReference>
<sequence length="207" mass="22758">MSEKKIVIPGDLVTEERKKLGSHVFVENGKVFSDSLGLFYPGKDIASVVPLHGKYIPRRGDLIVGIVVSQTYSGYIVDINSIYSSYISKELTRDRLKRGAVISAKVTDVNEVNEADLDDVRVFYGGEVLSVTPVKIPRMIGKNGSMLNALKDGTGCSLLIGRNGWVWVKDGNVPLLVKAIDLIEREAHLNNLTNKVGDFLNKNKGEK</sequence>
<feature type="domain" description="Exosome RNA binding protein RRP4 N-terminal" evidence="4">
    <location>
        <begin position="5"/>
        <end position="51"/>
    </location>
</feature>
<evidence type="ECO:0000259" key="3">
    <source>
        <dbReference type="Pfam" id="PF15985"/>
    </source>
</evidence>
<dbReference type="InterPro" id="IPR036612">
    <property type="entry name" value="KH_dom_type_1_sf"/>
</dbReference>
<evidence type="ECO:0000256" key="2">
    <source>
        <dbReference type="ARBA" id="ARBA00022884"/>
    </source>
</evidence>
<dbReference type="GO" id="GO:0000178">
    <property type="term" value="C:exosome (RNase complex)"/>
    <property type="evidence" value="ECO:0007669"/>
    <property type="project" value="UniProtKB-KW"/>
</dbReference>
<comment type="caution">
    <text evidence="5">The sequence shown here is derived from an EMBL/GenBank/DDBJ whole genome shotgun (WGS) entry which is preliminary data.</text>
</comment>
<proteinExistence type="predicted"/>
<dbReference type="PANTHER" id="PTHR21321">
    <property type="entry name" value="PNAS-3 RELATED"/>
    <property type="match status" value="1"/>
</dbReference>
<dbReference type="SUPFAM" id="SSF110324">
    <property type="entry name" value="Ribosomal L27 protein-like"/>
    <property type="match status" value="1"/>
</dbReference>
<dbReference type="InterPro" id="IPR026699">
    <property type="entry name" value="Exosome_RNA_bind1/RRP40/RRP4"/>
</dbReference>
<organism evidence="5 6">
    <name type="scientific">Candidatus Iainarchaeum sp</name>
    <dbReference type="NCBI Taxonomy" id="3101447"/>
    <lineage>
        <taxon>Archaea</taxon>
        <taxon>Candidatus Iainarchaeota</taxon>
        <taxon>Candidatus Iainarchaeia</taxon>
        <taxon>Candidatus Iainarchaeales</taxon>
        <taxon>Candidatus Iainarchaeaceae</taxon>
        <taxon>Candidatus Iainarchaeum</taxon>
    </lineage>
</organism>
<dbReference type="AlphaFoldDB" id="A0A2D6M1G5"/>
<name>A0A2D6M1G5_9ARCH</name>
<dbReference type="GO" id="GO:0071051">
    <property type="term" value="P:poly(A)-dependent snoRNA 3'-end processing"/>
    <property type="evidence" value="ECO:0007669"/>
    <property type="project" value="TreeGrafter"/>
</dbReference>
<dbReference type="InterPro" id="IPR004088">
    <property type="entry name" value="KH_dom_type_1"/>
</dbReference>
<keyword evidence="1" id="KW-0271">Exosome</keyword>
<dbReference type="Pfam" id="PF22625">
    <property type="entry name" value="ECR1_N_2"/>
    <property type="match status" value="1"/>
</dbReference>
<dbReference type="Gene3D" id="2.40.50.100">
    <property type="match status" value="1"/>
</dbReference>
<dbReference type="GO" id="GO:0071034">
    <property type="term" value="P:CUT catabolic process"/>
    <property type="evidence" value="ECO:0007669"/>
    <property type="project" value="TreeGrafter"/>
</dbReference>
<evidence type="ECO:0000313" key="6">
    <source>
        <dbReference type="Proteomes" id="UP000226592"/>
    </source>
</evidence>
<accession>A0A2D6M1G5</accession>
<dbReference type="GO" id="GO:0003723">
    <property type="term" value="F:RNA binding"/>
    <property type="evidence" value="ECO:0007669"/>
    <property type="project" value="UniProtKB-KW"/>
</dbReference>
<keyword evidence="2" id="KW-0694">RNA-binding</keyword>
<reference evidence="6" key="1">
    <citation type="submission" date="2017-09" db="EMBL/GenBank/DDBJ databases">
        <title>The Reconstruction of 2,631 Draft Metagenome-Assembled Genomes from the Global Oceans.</title>
        <authorList>
            <person name="Tully B.J."/>
            <person name="Graham E.D."/>
            <person name="Heidelberg J.F."/>
        </authorList>
    </citation>
    <scope>NUCLEOTIDE SEQUENCE [LARGE SCALE GENOMIC DNA]</scope>
</reference>
<dbReference type="SUPFAM" id="SSF50249">
    <property type="entry name" value="Nucleic acid-binding proteins"/>
    <property type="match status" value="1"/>
</dbReference>
<dbReference type="InterPro" id="IPR012340">
    <property type="entry name" value="NA-bd_OB-fold"/>
</dbReference>
<evidence type="ECO:0000256" key="1">
    <source>
        <dbReference type="ARBA" id="ARBA00022835"/>
    </source>
</evidence>
<dbReference type="Proteomes" id="UP000226592">
    <property type="component" value="Unassembled WGS sequence"/>
</dbReference>
<dbReference type="InterPro" id="IPR054371">
    <property type="entry name" value="RRP4_N"/>
</dbReference>
<evidence type="ECO:0000313" key="5">
    <source>
        <dbReference type="EMBL" id="MAG22270.1"/>
    </source>
</evidence>
<dbReference type="CDD" id="cd22524">
    <property type="entry name" value="KH-I_Rrp4_prokar"/>
    <property type="match status" value="1"/>
</dbReference>
<dbReference type="PANTHER" id="PTHR21321:SF4">
    <property type="entry name" value="EXOSOME COMPLEX COMPONENT RRP4"/>
    <property type="match status" value="1"/>
</dbReference>
<evidence type="ECO:0000259" key="4">
    <source>
        <dbReference type="Pfam" id="PF22625"/>
    </source>
</evidence>
<dbReference type="GO" id="GO:0034475">
    <property type="term" value="P:U4 snRNA 3'-end processing"/>
    <property type="evidence" value="ECO:0007669"/>
    <property type="project" value="TreeGrafter"/>
</dbReference>
<protein>
    <submittedName>
        <fullName evidence="5">Uncharacterized protein</fullName>
    </submittedName>
</protein>
<dbReference type="SUPFAM" id="SSF54791">
    <property type="entry name" value="Eukaryotic type KH-domain (KH-domain type I)"/>
    <property type="match status" value="1"/>
</dbReference>
<dbReference type="EMBL" id="NZBU01000009">
    <property type="protein sequence ID" value="MAG22270.1"/>
    <property type="molecule type" value="Genomic_DNA"/>
</dbReference>
<dbReference type="Gene3D" id="3.30.1370.10">
    <property type="entry name" value="K Homology domain, type 1"/>
    <property type="match status" value="1"/>
</dbReference>
<dbReference type="Pfam" id="PF15985">
    <property type="entry name" value="KH_6"/>
    <property type="match status" value="1"/>
</dbReference>